<dbReference type="PANTHER" id="PTHR23101">
    <property type="entry name" value="RAB GDP/GTP EXCHANGE FACTOR"/>
    <property type="match status" value="1"/>
</dbReference>
<dbReference type="InterPro" id="IPR045046">
    <property type="entry name" value="Vps9-like"/>
</dbReference>
<organism evidence="8 9">
    <name type="scientific">Mizuhopecten yessoensis</name>
    <name type="common">Japanese scallop</name>
    <name type="synonym">Patinopecten yessoensis</name>
    <dbReference type="NCBI Taxonomy" id="6573"/>
    <lineage>
        <taxon>Eukaryota</taxon>
        <taxon>Metazoa</taxon>
        <taxon>Spiralia</taxon>
        <taxon>Lophotrochozoa</taxon>
        <taxon>Mollusca</taxon>
        <taxon>Bivalvia</taxon>
        <taxon>Autobranchia</taxon>
        <taxon>Pteriomorphia</taxon>
        <taxon>Pectinida</taxon>
        <taxon>Pectinoidea</taxon>
        <taxon>Pectinidae</taxon>
        <taxon>Mizuhopecten</taxon>
    </lineage>
</organism>
<proteinExistence type="inferred from homology"/>
<dbReference type="InterPro" id="IPR036860">
    <property type="entry name" value="SH2_dom_sf"/>
</dbReference>
<dbReference type="SMART" id="SM00252">
    <property type="entry name" value="SH2"/>
    <property type="match status" value="1"/>
</dbReference>
<feature type="compositionally biased region" description="Basic and acidic residues" evidence="4">
    <location>
        <begin position="366"/>
        <end position="380"/>
    </location>
</feature>
<feature type="compositionally biased region" description="Low complexity" evidence="4">
    <location>
        <begin position="352"/>
        <end position="363"/>
    </location>
</feature>
<dbReference type="SUPFAM" id="SSF109993">
    <property type="entry name" value="VPS9 domain"/>
    <property type="match status" value="1"/>
</dbReference>
<name>A0A210QEN6_MIZYE</name>
<dbReference type="GO" id="GO:0031267">
    <property type="term" value="F:small GTPase binding"/>
    <property type="evidence" value="ECO:0007669"/>
    <property type="project" value="TreeGrafter"/>
</dbReference>
<feature type="domain" description="SH2" evidence="5">
    <location>
        <begin position="167"/>
        <end position="260"/>
    </location>
</feature>
<feature type="compositionally biased region" description="Acidic residues" evidence="4">
    <location>
        <begin position="1025"/>
        <end position="1034"/>
    </location>
</feature>
<dbReference type="Proteomes" id="UP000242188">
    <property type="component" value="Unassembled WGS sequence"/>
</dbReference>
<keyword evidence="2" id="KW-0343">GTPase activation</keyword>
<dbReference type="CDD" id="cd01776">
    <property type="entry name" value="RA_Rin"/>
    <property type="match status" value="1"/>
</dbReference>
<feature type="region of interest" description="Disordered" evidence="4">
    <location>
        <begin position="1"/>
        <end position="24"/>
    </location>
</feature>
<feature type="region of interest" description="Disordered" evidence="4">
    <location>
        <begin position="815"/>
        <end position="837"/>
    </location>
</feature>
<dbReference type="Pfam" id="PF00788">
    <property type="entry name" value="RA"/>
    <property type="match status" value="1"/>
</dbReference>
<dbReference type="Pfam" id="PF23268">
    <property type="entry name" value="RIN1"/>
    <property type="match status" value="1"/>
</dbReference>
<dbReference type="Pfam" id="PF02204">
    <property type="entry name" value="VPS9"/>
    <property type="match status" value="1"/>
</dbReference>
<protein>
    <submittedName>
        <fullName evidence="8">Protein sprint</fullName>
    </submittedName>
</protein>
<reference evidence="8 9" key="1">
    <citation type="journal article" date="2017" name="Nat. Ecol. Evol.">
        <title>Scallop genome provides insights into evolution of bilaterian karyotype and development.</title>
        <authorList>
            <person name="Wang S."/>
            <person name="Zhang J."/>
            <person name="Jiao W."/>
            <person name="Li J."/>
            <person name="Xun X."/>
            <person name="Sun Y."/>
            <person name="Guo X."/>
            <person name="Huan P."/>
            <person name="Dong B."/>
            <person name="Zhang L."/>
            <person name="Hu X."/>
            <person name="Sun X."/>
            <person name="Wang J."/>
            <person name="Zhao C."/>
            <person name="Wang Y."/>
            <person name="Wang D."/>
            <person name="Huang X."/>
            <person name="Wang R."/>
            <person name="Lv J."/>
            <person name="Li Y."/>
            <person name="Zhang Z."/>
            <person name="Liu B."/>
            <person name="Lu W."/>
            <person name="Hui Y."/>
            <person name="Liang J."/>
            <person name="Zhou Z."/>
            <person name="Hou R."/>
            <person name="Li X."/>
            <person name="Liu Y."/>
            <person name="Li H."/>
            <person name="Ning X."/>
            <person name="Lin Y."/>
            <person name="Zhao L."/>
            <person name="Xing Q."/>
            <person name="Dou J."/>
            <person name="Li Y."/>
            <person name="Mao J."/>
            <person name="Guo H."/>
            <person name="Dou H."/>
            <person name="Li T."/>
            <person name="Mu C."/>
            <person name="Jiang W."/>
            <person name="Fu Q."/>
            <person name="Fu X."/>
            <person name="Miao Y."/>
            <person name="Liu J."/>
            <person name="Yu Q."/>
            <person name="Li R."/>
            <person name="Liao H."/>
            <person name="Li X."/>
            <person name="Kong Y."/>
            <person name="Jiang Z."/>
            <person name="Chourrout D."/>
            <person name="Li R."/>
            <person name="Bao Z."/>
        </authorList>
    </citation>
    <scope>NUCLEOTIDE SEQUENCE [LARGE SCALE GENOMIC DNA]</scope>
    <source>
        <strain evidence="8 9">PY_sf001</strain>
    </source>
</reference>
<dbReference type="Gene3D" id="3.30.505.10">
    <property type="entry name" value="SH2 domain"/>
    <property type="match status" value="1"/>
</dbReference>
<dbReference type="PROSITE" id="PS51205">
    <property type="entry name" value="VPS9"/>
    <property type="match status" value="1"/>
</dbReference>
<dbReference type="GO" id="GO:0005829">
    <property type="term" value="C:cytosol"/>
    <property type="evidence" value="ECO:0007669"/>
    <property type="project" value="TreeGrafter"/>
</dbReference>
<dbReference type="GO" id="GO:0007165">
    <property type="term" value="P:signal transduction"/>
    <property type="evidence" value="ECO:0007669"/>
    <property type="project" value="InterPro"/>
</dbReference>
<evidence type="ECO:0000313" key="9">
    <source>
        <dbReference type="Proteomes" id="UP000242188"/>
    </source>
</evidence>
<keyword evidence="3" id="KW-0727">SH2 domain</keyword>
<dbReference type="InterPro" id="IPR037191">
    <property type="entry name" value="VPS9_dom_sf"/>
</dbReference>
<dbReference type="InterPro" id="IPR000980">
    <property type="entry name" value="SH2"/>
</dbReference>
<dbReference type="SMART" id="SM00314">
    <property type="entry name" value="RA"/>
    <property type="match status" value="1"/>
</dbReference>
<keyword evidence="9" id="KW-1185">Reference proteome</keyword>
<dbReference type="Gene3D" id="1.20.1050.80">
    <property type="entry name" value="VPS9 domain"/>
    <property type="match status" value="1"/>
</dbReference>
<comment type="caution">
    <text evidence="8">The sequence shown here is derived from an EMBL/GenBank/DDBJ whole genome shotgun (WGS) entry which is preliminary data.</text>
</comment>
<sequence>MRVNMMEDGCDDPSDLGDAEEYQPSSSYQKHYFRRLEFVLMLNNIANDLDLLLDEMCDLYPYPETTSNDSRFQSFVKTQQTYTDTSPGRGEDSAFGTLASTDSYSSEQKTRSDSLKSAHLDVFGLNNKGLEIPTYPERAQTSGSDSCGSHGRSIPFEERLTKTHAIWYLPDVGRSGAIHLLKDRDPGNFIIRKSSQPPTLALSVQFPEKGVANVDHYLIMSTEDGFQLQGSHHYFCNVANLLAFYHQNMEELPRVLTLPPTIMRAGTLQELNSLSYLGQDFWTSYRFDKGSNASLQEGCRNKVQSVLLHKSTSEPINIQGNVVGPEASGHVSLRPHMAQSLQHFPGTRRSNSHTVSSQSSGSSREYLGDNRWSRSDHSGPDRTPSGKHRRSNVSYDRSSSDHDRNSSDIGSQSGAVVHERSSSGHSYTAPMGQSCDTSHNDHERTPSSERIFPVISRPLREDSPSGSSLTDSGRVCDRCGGSSRSLTPHTPGSSSSLNSIDYNEESPLSHTHPKPTPHKSNLYCTTSLDLLQLPENQYFKSSLSDKMSDYEDIWKNSTAPTPVPSVKCSVVNTPVNSVKGSEPDTPVPCVAVQTDDYTKFHQTDNLNNASVHVQKPQHSHKNIMYTSPQNDLDVANSTGVRDSNVAKVTPNSQRRMLRALSLDESHKHNNLSVPMQVDLGGFRTMSEQVIDRPKTSVQTQTSPLPKYKPPALHLHSNSSAASSVTSGVKSPVYAEPFDALDPGLIPDQKQTPRERRRSAPSMGANVQSRKVLGMFHNHKLETIFSPRREDNATNFHFSQFGANNSAINSAMYKLPPNGGKNNNNKKGTRQRRSMSNLSVLSRDNLDQVVKKLETIQCDDQSVSDLGKQKNMLPEMMIDGIAYDPEEQVTPTLSKFPVYQKQVSVRSCQSEYSTMEDIISNDNPSLTVKPIPVMPMKNYHRVLSEYDNLTNQYAPPSARSHTSTGTEFCKPWGNNFFESLLIKTNNPKMVPPMDVNERIQAWRSDSQKFRPVSSVRDSVISNSTLMEEEEEDESICDTPQPAVIQPPPLPSVPCPSRVPPTGEHHMSKAREGQDEDDKSEASTTTNTFHSVAQPKPSKAHPVAPKHHKPKSQHPETRIRDYIIKLSEDKSTTFGSTITNFIQCTIESPETNPGNVTRNVRQFMTGIRNYLVKHELEDVIETERIRLRSNEILNVDAIIERALHVCVLQPLKHHIYQLFVNEYTRNGSVKNLSENIRYARTKSPEEIGLRPGISPPDSTVMESIKQYLMKMQKAYSPLKKLEYLLGATSIIYQCTNKPVHARPGPVPMGADDFLPMMIYVLVHCGFVTAEIESDYIWGLIHPSLLNGEGGYYLTSLSSAVLVLKRFRDMQETQATQHEGHLPGIEDIQGFLKIAIPDELRDSIIWKTLPVRPKMHTKEVCTLIAHKFKVTNPQDYGLYILIKGEERRLQDVEIPQDLKTEHQNSKKNCVFAYKRTAANIAWPMSLQK</sequence>
<feature type="domain" description="Ras-associating" evidence="6">
    <location>
        <begin position="1386"/>
        <end position="1475"/>
    </location>
</feature>
<dbReference type="InterPro" id="IPR003123">
    <property type="entry name" value="VPS9"/>
</dbReference>
<dbReference type="SMART" id="SM00167">
    <property type="entry name" value="VPS9"/>
    <property type="match status" value="1"/>
</dbReference>
<dbReference type="Pfam" id="PF00017">
    <property type="entry name" value="SH2"/>
    <property type="match status" value="1"/>
</dbReference>
<accession>A0A210QEN6</accession>
<evidence type="ECO:0000256" key="4">
    <source>
        <dbReference type="SAM" id="MobiDB-lite"/>
    </source>
</evidence>
<dbReference type="SUPFAM" id="SSF55550">
    <property type="entry name" value="SH2 domain"/>
    <property type="match status" value="1"/>
</dbReference>
<comment type="similarity">
    <text evidence="1">Belongs to the RIN (Ras interaction/interference) family.</text>
</comment>
<dbReference type="GO" id="GO:0005096">
    <property type="term" value="F:GTPase activator activity"/>
    <property type="evidence" value="ECO:0007669"/>
    <property type="project" value="UniProtKB-KW"/>
</dbReference>
<evidence type="ECO:0000259" key="5">
    <source>
        <dbReference type="PROSITE" id="PS50001"/>
    </source>
</evidence>
<feature type="domain" description="VPS9" evidence="7">
    <location>
        <begin position="1224"/>
        <end position="1370"/>
    </location>
</feature>
<evidence type="ECO:0000256" key="2">
    <source>
        <dbReference type="ARBA" id="ARBA00022468"/>
    </source>
</evidence>
<dbReference type="EMBL" id="NEDP02003995">
    <property type="protein sequence ID" value="OWF47210.1"/>
    <property type="molecule type" value="Genomic_DNA"/>
</dbReference>
<dbReference type="PROSITE" id="PS50200">
    <property type="entry name" value="RA"/>
    <property type="match status" value="1"/>
</dbReference>
<feature type="region of interest" description="Disordered" evidence="4">
    <location>
        <begin position="343"/>
        <end position="520"/>
    </location>
</feature>
<feature type="compositionally biased region" description="Polar residues" evidence="4">
    <location>
        <begin position="482"/>
        <end position="509"/>
    </location>
</feature>
<evidence type="ECO:0000259" key="7">
    <source>
        <dbReference type="PROSITE" id="PS51205"/>
    </source>
</evidence>
<evidence type="ECO:0000313" key="8">
    <source>
        <dbReference type="EMBL" id="OWF47210.1"/>
    </source>
</evidence>
<feature type="compositionally biased region" description="Polar residues" evidence="4">
    <location>
        <begin position="1080"/>
        <end position="1089"/>
    </location>
</feature>
<dbReference type="STRING" id="6573.A0A210QEN6"/>
<feature type="region of interest" description="Disordered" evidence="4">
    <location>
        <begin position="1021"/>
        <end position="1116"/>
    </location>
</feature>
<gene>
    <name evidence="8" type="ORF">KP79_PYT10659</name>
</gene>
<feature type="compositionally biased region" description="Basic and acidic residues" evidence="4">
    <location>
        <begin position="1061"/>
        <end position="1071"/>
    </location>
</feature>
<dbReference type="GO" id="GO:0030139">
    <property type="term" value="C:endocytic vesicle"/>
    <property type="evidence" value="ECO:0007669"/>
    <property type="project" value="TreeGrafter"/>
</dbReference>
<evidence type="ECO:0000256" key="3">
    <source>
        <dbReference type="PROSITE-ProRule" id="PRU00191"/>
    </source>
</evidence>
<evidence type="ECO:0000256" key="1">
    <source>
        <dbReference type="ARBA" id="ARBA00006919"/>
    </source>
</evidence>
<feature type="region of interest" description="Disordered" evidence="4">
    <location>
        <begin position="735"/>
        <end position="764"/>
    </location>
</feature>
<dbReference type="GO" id="GO:0016192">
    <property type="term" value="P:vesicle-mediated transport"/>
    <property type="evidence" value="ECO:0007669"/>
    <property type="project" value="InterPro"/>
</dbReference>
<dbReference type="GO" id="GO:0005085">
    <property type="term" value="F:guanyl-nucleotide exchange factor activity"/>
    <property type="evidence" value="ECO:0007669"/>
    <property type="project" value="InterPro"/>
</dbReference>
<dbReference type="OrthoDB" id="21085at2759"/>
<dbReference type="PANTHER" id="PTHR23101:SF104">
    <property type="entry name" value="PROTEIN SPRINT"/>
    <property type="match status" value="1"/>
</dbReference>
<dbReference type="PROSITE" id="PS50001">
    <property type="entry name" value="SH2"/>
    <property type="match status" value="1"/>
</dbReference>
<feature type="compositionally biased region" description="Pro residues" evidence="4">
    <location>
        <begin position="1043"/>
        <end position="1057"/>
    </location>
</feature>
<feature type="compositionally biased region" description="Basic and acidic residues" evidence="4">
    <location>
        <begin position="438"/>
        <end position="447"/>
    </location>
</feature>
<evidence type="ECO:0000259" key="6">
    <source>
        <dbReference type="PROSITE" id="PS50200"/>
    </source>
</evidence>
<feature type="compositionally biased region" description="Polar residues" evidence="4">
    <location>
        <begin position="98"/>
        <end position="107"/>
    </location>
</feature>
<feature type="compositionally biased region" description="Acidic residues" evidence="4">
    <location>
        <begin position="8"/>
        <end position="21"/>
    </location>
</feature>
<dbReference type="InterPro" id="IPR000159">
    <property type="entry name" value="RA_dom"/>
</dbReference>
<feature type="region of interest" description="Disordered" evidence="4">
    <location>
        <begin position="78"/>
        <end position="112"/>
    </location>
</feature>